<keyword evidence="1" id="KW-0472">Membrane</keyword>
<gene>
    <name evidence="2" type="ORF">URODEC1_LOCUS119266</name>
</gene>
<evidence type="ECO:0000313" key="3">
    <source>
        <dbReference type="Proteomes" id="UP001497457"/>
    </source>
</evidence>
<keyword evidence="1" id="KW-0812">Transmembrane</keyword>
<dbReference type="PANTHER" id="PTHR31549:SF146">
    <property type="entry name" value="OS01G0564600 PROTEIN"/>
    <property type="match status" value="1"/>
</dbReference>
<dbReference type="InterPro" id="IPR004158">
    <property type="entry name" value="DUF247_pln"/>
</dbReference>
<keyword evidence="3" id="KW-1185">Reference proteome</keyword>
<evidence type="ECO:0000256" key="1">
    <source>
        <dbReference type="SAM" id="Phobius"/>
    </source>
</evidence>
<accession>A0ABC9GWA7</accession>
<feature type="transmembrane region" description="Helical" evidence="1">
    <location>
        <begin position="279"/>
        <end position="298"/>
    </location>
</feature>
<evidence type="ECO:0000313" key="2">
    <source>
        <dbReference type="EMBL" id="CAM0145566.1"/>
    </source>
</evidence>
<reference evidence="2 3" key="1">
    <citation type="submission" date="2024-10" db="EMBL/GenBank/DDBJ databases">
        <authorList>
            <person name="Ryan C."/>
        </authorList>
    </citation>
    <scope>NUCLEOTIDE SEQUENCE [LARGE SCALE GENOMIC DNA]</scope>
</reference>
<comment type="caution">
    <text evidence="2">The sequence shown here is derived from an EMBL/GenBank/DDBJ whole genome shotgun (WGS) entry which is preliminary data.</text>
</comment>
<keyword evidence="1" id="KW-1133">Transmembrane helix</keyword>
<dbReference type="AlphaFoldDB" id="A0ABC9GWA7"/>
<dbReference type="EMBL" id="CAXIPR030000247">
    <property type="protein sequence ID" value="CAM0145566.1"/>
    <property type="molecule type" value="Genomic_DNA"/>
</dbReference>
<dbReference type="PANTHER" id="PTHR31549">
    <property type="entry name" value="PROTEIN, PUTATIVE (DUF247)-RELATED-RELATED"/>
    <property type="match status" value="1"/>
</dbReference>
<sequence length="305" mass="34731">MSVDDVMDTRMGAILLLENQIPWVVLQALMELGNLDHNKVVVKFLGRMATVFPVGRLASTKQPASARRWCHWWRCTSREEEAKYVEAVEEQLKNQGPRHLLGVFHRHQVGKDPAPKAYFLSIGTSVVELAHIGVKLAASKTKKFGDMEMKKRSWPLGLFGKLSLAPVNLTELTASWLLNLVAYEVFLSAIKDDDFAVSSYVFLLAQLIRGEEDVKDLQARHIISSAMSNADTLHFFRSIAPRLQVGDRYVQIMERIHEYKQDRWIWISIHRFLRDNTKIIIAVLSVVGVLAGLFKTILSLKQPQR</sequence>
<organism evidence="2 3">
    <name type="scientific">Urochloa decumbens</name>
    <dbReference type="NCBI Taxonomy" id="240449"/>
    <lineage>
        <taxon>Eukaryota</taxon>
        <taxon>Viridiplantae</taxon>
        <taxon>Streptophyta</taxon>
        <taxon>Embryophyta</taxon>
        <taxon>Tracheophyta</taxon>
        <taxon>Spermatophyta</taxon>
        <taxon>Magnoliopsida</taxon>
        <taxon>Liliopsida</taxon>
        <taxon>Poales</taxon>
        <taxon>Poaceae</taxon>
        <taxon>PACMAD clade</taxon>
        <taxon>Panicoideae</taxon>
        <taxon>Panicodae</taxon>
        <taxon>Paniceae</taxon>
        <taxon>Melinidinae</taxon>
        <taxon>Urochloa</taxon>
    </lineage>
</organism>
<dbReference type="Proteomes" id="UP001497457">
    <property type="component" value="Unassembled WGS sequence"/>
</dbReference>
<name>A0ABC9GWA7_9POAL</name>
<protein>
    <submittedName>
        <fullName evidence="2">Uncharacterized protein</fullName>
    </submittedName>
</protein>
<proteinExistence type="predicted"/>
<dbReference type="Pfam" id="PF03140">
    <property type="entry name" value="DUF247"/>
    <property type="match status" value="1"/>
</dbReference>